<name>A0A7S4PVD4_9DINO</name>
<dbReference type="SUPFAM" id="SSF51197">
    <property type="entry name" value="Clavaminate synthase-like"/>
    <property type="match status" value="1"/>
</dbReference>
<accession>A0A7S4PVD4</accession>
<feature type="region of interest" description="Disordered" evidence="1">
    <location>
        <begin position="101"/>
        <end position="120"/>
    </location>
</feature>
<evidence type="ECO:0000256" key="1">
    <source>
        <dbReference type="SAM" id="MobiDB-lite"/>
    </source>
</evidence>
<proteinExistence type="predicted"/>
<sequence length="348" mass="37679">MNLFVLGAAVDTPRSTVHVTAGRTRAASRTRPAPLQLLLCSVLGALCICRGPAAAGRAQAPLPSPSLEPAGGRPPAATGRRPTPAVPRPSAVAGLETLEAPAQETEWHSETAAKPAAGSERALGRWTLESDGFELLRLPIELGDGHEQAAERVALEAGAEMSVLATRWRPIKNGDESRSRRQSYLRMRKHRAPLGLNAAAVLDAAERAVWRRLGSDFVLNDCVAIADFGPDLPRQELHRDIRREAIGCSTHGLLAPLSHGTRLHLVPGSHRPRGGLRGRFARTEVLTVNVLPGQLLLWDGMLVHAGDGGMEHFIPDSPNRLRLHAYVERKGEDRPYDDKGDRMIVETE</sequence>
<dbReference type="EMBL" id="HBNR01005211">
    <property type="protein sequence ID" value="CAE4563870.1"/>
    <property type="molecule type" value="Transcribed_RNA"/>
</dbReference>
<protein>
    <submittedName>
        <fullName evidence="2">Uncharacterized protein</fullName>
    </submittedName>
</protein>
<dbReference type="AlphaFoldDB" id="A0A7S4PVD4"/>
<dbReference type="Gene3D" id="2.60.120.620">
    <property type="entry name" value="q2cbj1_9rhob like domain"/>
    <property type="match status" value="1"/>
</dbReference>
<reference evidence="2" key="1">
    <citation type="submission" date="2021-01" db="EMBL/GenBank/DDBJ databases">
        <authorList>
            <person name="Corre E."/>
            <person name="Pelletier E."/>
            <person name="Niang G."/>
            <person name="Scheremetjew M."/>
            <person name="Finn R."/>
            <person name="Kale V."/>
            <person name="Holt S."/>
            <person name="Cochrane G."/>
            <person name="Meng A."/>
            <person name="Brown T."/>
            <person name="Cohen L."/>
        </authorList>
    </citation>
    <scope>NUCLEOTIDE SEQUENCE</scope>
    <source>
        <strain evidence="2">CCMP3105</strain>
    </source>
</reference>
<feature type="compositionally biased region" description="Low complexity" evidence="1">
    <location>
        <begin position="69"/>
        <end position="83"/>
    </location>
</feature>
<feature type="region of interest" description="Disordered" evidence="1">
    <location>
        <begin position="58"/>
        <end position="89"/>
    </location>
</feature>
<evidence type="ECO:0000313" key="2">
    <source>
        <dbReference type="EMBL" id="CAE4563870.1"/>
    </source>
</evidence>
<gene>
    <name evidence="2" type="ORF">AMON00008_LOCUS3489</name>
</gene>
<organism evidence="2">
    <name type="scientific">Alexandrium monilatum</name>
    <dbReference type="NCBI Taxonomy" id="311494"/>
    <lineage>
        <taxon>Eukaryota</taxon>
        <taxon>Sar</taxon>
        <taxon>Alveolata</taxon>
        <taxon>Dinophyceae</taxon>
        <taxon>Gonyaulacales</taxon>
        <taxon>Pyrocystaceae</taxon>
        <taxon>Alexandrium</taxon>
    </lineage>
</organism>